<evidence type="ECO:0000256" key="1">
    <source>
        <dbReference type="SAM" id="MobiDB-lite"/>
    </source>
</evidence>
<feature type="compositionally biased region" description="Polar residues" evidence="1">
    <location>
        <begin position="156"/>
        <end position="166"/>
    </location>
</feature>
<name>A0A7U6M590_PSEPU</name>
<proteinExistence type="predicted"/>
<dbReference type="Proteomes" id="UP000464661">
    <property type="component" value="Chromosome"/>
</dbReference>
<dbReference type="AlphaFoldDB" id="A0A7U6M590"/>
<dbReference type="EMBL" id="AP022324">
    <property type="protein sequence ID" value="BBU46166.1"/>
    <property type="molecule type" value="Genomic_DNA"/>
</dbReference>
<evidence type="ECO:0000313" key="2">
    <source>
        <dbReference type="EMBL" id="BBU46166.1"/>
    </source>
</evidence>
<organism evidence="2 3">
    <name type="scientific">Pseudomonas putida</name>
    <name type="common">Arthrobacter siderocapsulatus</name>
    <dbReference type="NCBI Taxonomy" id="303"/>
    <lineage>
        <taxon>Bacteria</taxon>
        <taxon>Pseudomonadati</taxon>
        <taxon>Pseudomonadota</taxon>
        <taxon>Gammaproteobacteria</taxon>
        <taxon>Pseudomonadales</taxon>
        <taxon>Pseudomonadaceae</taxon>
        <taxon>Pseudomonas</taxon>
    </lineage>
</organism>
<dbReference type="RefSeq" id="WP_019099588.1">
    <property type="nucleotide sequence ID" value="NZ_AP022324.1"/>
</dbReference>
<protein>
    <submittedName>
        <fullName evidence="2">Uncharacterized protein</fullName>
    </submittedName>
</protein>
<feature type="region of interest" description="Disordered" evidence="1">
    <location>
        <begin position="39"/>
        <end position="60"/>
    </location>
</feature>
<evidence type="ECO:0000313" key="3">
    <source>
        <dbReference type="Proteomes" id="UP000464661"/>
    </source>
</evidence>
<gene>
    <name evidence="2" type="ORF">PPTS312_40810</name>
</gene>
<accession>A0A7U6M590</accession>
<feature type="region of interest" description="Disordered" evidence="1">
    <location>
        <begin position="149"/>
        <end position="175"/>
    </location>
</feature>
<reference evidence="2 3" key="1">
    <citation type="submission" date="2020-01" db="EMBL/GenBank/DDBJ databases">
        <title>Complete Genome Sequence of Pseudomonas putida Strain TS312, Harboring the HdtS type N-acyl-homoserine Lactone Synthase, Isolated from a Paper Mill.</title>
        <authorList>
            <person name="Hosoe A."/>
            <person name="Suenaga T."/>
            <person name="Sugi T."/>
            <person name="Izumi T."/>
            <person name="Nagai N."/>
            <person name="Terada A."/>
        </authorList>
    </citation>
    <scope>NUCLEOTIDE SEQUENCE [LARGE SCALE GENOMIC DNA]</scope>
    <source>
        <strain evidence="2 3">TS312</strain>
    </source>
</reference>
<sequence length="175" mass="19084">MIIAHNGVSWQPTLHQPQRANDEQAAAQATDLRTAITTASTTAQQQNQGNTAQQNAEDAREEAFAKFKVMLQNLGSGVTGQDSPEQLTTSTARQAFQDLMSKSHGEMIKEKLLSEIGLTEAQYEALPPEVKAKVGELIAQRLQEEIENRVQEKAQEQLSQADGTSDGNEDAISHV</sequence>
<feature type="compositionally biased region" description="Low complexity" evidence="1">
    <location>
        <begin position="39"/>
        <end position="56"/>
    </location>
</feature>